<keyword evidence="1" id="KW-0812">Transmembrane</keyword>
<evidence type="ECO:0000313" key="3">
    <source>
        <dbReference type="Proteomes" id="UP000000366"/>
    </source>
</evidence>
<dbReference type="RefSeq" id="WP_011829612.1">
    <property type="nucleotide sequence ID" value="NC_008825.1"/>
</dbReference>
<proteinExistence type="predicted"/>
<dbReference type="Proteomes" id="UP000000366">
    <property type="component" value="Chromosome"/>
</dbReference>
<organism evidence="2 3">
    <name type="scientific">Methylibium petroleiphilum (strain ATCC BAA-1232 / LMG 22953 / PM1)</name>
    <dbReference type="NCBI Taxonomy" id="420662"/>
    <lineage>
        <taxon>Bacteria</taxon>
        <taxon>Pseudomonadati</taxon>
        <taxon>Pseudomonadota</taxon>
        <taxon>Betaproteobacteria</taxon>
        <taxon>Burkholderiales</taxon>
        <taxon>Sphaerotilaceae</taxon>
        <taxon>Methylibium</taxon>
    </lineage>
</organism>
<dbReference type="HOGENOM" id="CLU_2844878_0_0_4"/>
<sequence length="65" mass="7271">MNREVGALIEYFGFGAWGPLAQGAAFFLSGLPAWVSVRAFFAWTENNKTTSLVDMIKQLREALFK</sequence>
<dbReference type="AlphaFoldDB" id="A2SHD6"/>
<gene>
    <name evidence="2" type="ordered locus">Mpe_A2017</name>
</gene>
<keyword evidence="1" id="KW-0472">Membrane</keyword>
<evidence type="ECO:0000256" key="1">
    <source>
        <dbReference type="SAM" id="Phobius"/>
    </source>
</evidence>
<dbReference type="EMBL" id="CP000555">
    <property type="protein sequence ID" value="ABM94975.1"/>
    <property type="molecule type" value="Genomic_DNA"/>
</dbReference>
<name>A2SHD6_METPP</name>
<reference evidence="2 3" key="1">
    <citation type="journal article" date="2007" name="J. Bacteriol.">
        <title>Whole-genome analysis of the methyl tert-butyl ether-degrading beta-proteobacterium Methylibium petroleiphilum PM1.</title>
        <authorList>
            <person name="Kane S.R."/>
            <person name="Chakicherla A.Y."/>
            <person name="Chain P.S.G."/>
            <person name="Schmidt R."/>
            <person name="Shin M.W."/>
            <person name="Legler T.C."/>
            <person name="Scow K.M."/>
            <person name="Larimer F.W."/>
            <person name="Lucas S.M."/>
            <person name="Richardson P.M."/>
            <person name="Hristova K.R."/>
        </authorList>
    </citation>
    <scope>NUCLEOTIDE SEQUENCE [LARGE SCALE GENOMIC DNA]</scope>
    <source>
        <strain evidence="3">ATCC BAA-1232 / LMG 22953 / PM1</strain>
    </source>
</reference>
<dbReference type="KEGG" id="mpt:Mpe_A2017"/>
<protein>
    <recommendedName>
        <fullName evidence="4">Transmembrane protein</fullName>
    </recommendedName>
</protein>
<keyword evidence="3" id="KW-1185">Reference proteome</keyword>
<keyword evidence="1" id="KW-1133">Transmembrane helix</keyword>
<accession>A2SHD6</accession>
<evidence type="ECO:0000313" key="2">
    <source>
        <dbReference type="EMBL" id="ABM94975.1"/>
    </source>
</evidence>
<evidence type="ECO:0008006" key="4">
    <source>
        <dbReference type="Google" id="ProtNLM"/>
    </source>
</evidence>
<feature type="transmembrane region" description="Helical" evidence="1">
    <location>
        <begin position="20"/>
        <end position="41"/>
    </location>
</feature>